<evidence type="ECO:0000256" key="1">
    <source>
        <dbReference type="SAM" id="MobiDB-lite"/>
    </source>
</evidence>
<sequence length="104" mass="11527">MIECFCAKDEWGYEFAEAVGCKNTSIGERSTLERSLRTSGGGRSRSENFSLSNTNIGENPMPKKLKGYSVRFIQKGGRENVSSQCLNTRRYDADVTHAILLGKA</sequence>
<keyword evidence="3" id="KW-1185">Reference proteome</keyword>
<feature type="region of interest" description="Disordered" evidence="1">
    <location>
        <begin position="32"/>
        <end position="63"/>
    </location>
</feature>
<organism evidence="2 3">
    <name type="scientific">Solanum commersonii</name>
    <name type="common">Commerson's wild potato</name>
    <name type="synonym">Commerson's nightshade</name>
    <dbReference type="NCBI Taxonomy" id="4109"/>
    <lineage>
        <taxon>Eukaryota</taxon>
        <taxon>Viridiplantae</taxon>
        <taxon>Streptophyta</taxon>
        <taxon>Embryophyta</taxon>
        <taxon>Tracheophyta</taxon>
        <taxon>Spermatophyta</taxon>
        <taxon>Magnoliopsida</taxon>
        <taxon>eudicotyledons</taxon>
        <taxon>Gunneridae</taxon>
        <taxon>Pentapetalae</taxon>
        <taxon>asterids</taxon>
        <taxon>lamiids</taxon>
        <taxon>Solanales</taxon>
        <taxon>Solanaceae</taxon>
        <taxon>Solanoideae</taxon>
        <taxon>Solaneae</taxon>
        <taxon>Solanum</taxon>
    </lineage>
</organism>
<feature type="compositionally biased region" description="Polar residues" evidence="1">
    <location>
        <begin position="47"/>
        <end position="57"/>
    </location>
</feature>
<protein>
    <submittedName>
        <fullName evidence="2">Uncharacterized protein</fullName>
    </submittedName>
</protein>
<dbReference type="OrthoDB" id="1698776at2759"/>
<proteinExistence type="predicted"/>
<accession>A0A9J5YJI6</accession>
<dbReference type="Proteomes" id="UP000824120">
    <property type="component" value="Chromosome 6"/>
</dbReference>
<evidence type="ECO:0000313" key="2">
    <source>
        <dbReference type="EMBL" id="KAG5599340.1"/>
    </source>
</evidence>
<evidence type="ECO:0000313" key="3">
    <source>
        <dbReference type="Proteomes" id="UP000824120"/>
    </source>
</evidence>
<name>A0A9J5YJI6_SOLCO</name>
<reference evidence="2 3" key="1">
    <citation type="submission" date="2020-09" db="EMBL/GenBank/DDBJ databases">
        <title>De no assembly of potato wild relative species, Solanum commersonii.</title>
        <authorList>
            <person name="Cho K."/>
        </authorList>
    </citation>
    <scope>NUCLEOTIDE SEQUENCE [LARGE SCALE GENOMIC DNA]</scope>
    <source>
        <strain evidence="2">LZ3.2</strain>
        <tissue evidence="2">Leaf</tissue>
    </source>
</reference>
<dbReference type="AlphaFoldDB" id="A0A9J5YJI6"/>
<dbReference type="EMBL" id="JACXVP010000006">
    <property type="protein sequence ID" value="KAG5599340.1"/>
    <property type="molecule type" value="Genomic_DNA"/>
</dbReference>
<gene>
    <name evidence="2" type="ORF">H5410_030710</name>
</gene>
<comment type="caution">
    <text evidence="2">The sequence shown here is derived from an EMBL/GenBank/DDBJ whole genome shotgun (WGS) entry which is preliminary data.</text>
</comment>